<protein>
    <submittedName>
        <fullName evidence="9">Integral peroxisomal membrane protein</fullName>
    </submittedName>
</protein>
<evidence type="ECO:0000256" key="5">
    <source>
        <dbReference type="SAM" id="MobiDB-lite"/>
    </source>
</evidence>
<evidence type="ECO:0000256" key="6">
    <source>
        <dbReference type="SAM" id="Phobius"/>
    </source>
</evidence>
<accession>Q9UV60</accession>
<evidence type="ECO:0000256" key="2">
    <source>
        <dbReference type="ARBA" id="ARBA00022692"/>
    </source>
</evidence>
<dbReference type="SMART" id="SM00693">
    <property type="entry name" value="DysFN"/>
    <property type="match status" value="1"/>
</dbReference>
<dbReference type="VEuPathDB" id="FungiDB:YALI1_D35945g"/>
<dbReference type="PANTHER" id="PTHR31679">
    <property type="entry name" value="PEROXISOMAL MEMBRANE PROTEIN PEX30-RELATED"/>
    <property type="match status" value="1"/>
</dbReference>
<dbReference type="EMBL" id="AF160511">
    <property type="protein sequence ID" value="AAF22254.1"/>
    <property type="molecule type" value="Genomic_DNA"/>
</dbReference>
<evidence type="ECO:0000313" key="9">
    <source>
        <dbReference type="EMBL" id="AAF22254.1"/>
    </source>
</evidence>
<organism evidence="9">
    <name type="scientific">Yarrowia lipolytica</name>
    <name type="common">Candida lipolytica</name>
    <dbReference type="NCBI Taxonomy" id="4952"/>
    <lineage>
        <taxon>Eukaryota</taxon>
        <taxon>Fungi</taxon>
        <taxon>Dikarya</taxon>
        <taxon>Ascomycota</taxon>
        <taxon>Saccharomycotina</taxon>
        <taxon>Dipodascomycetes</taxon>
        <taxon>Dipodascales</taxon>
        <taxon>Dipodascales incertae sedis</taxon>
        <taxon>Yarrowia</taxon>
    </lineage>
</organism>
<feature type="transmembrane region" description="Helical" evidence="6">
    <location>
        <begin position="86"/>
        <end position="105"/>
    </location>
</feature>
<evidence type="ECO:0000256" key="4">
    <source>
        <dbReference type="ARBA" id="ARBA00023136"/>
    </source>
</evidence>
<reference evidence="9" key="1">
    <citation type="journal article" date="2000" name="Mol. Biol. Cell">
        <title>Mutants of the Yarrowia lipolytica PEX23 gene encoding an integral peroxisomal membrane peroxin mislocalize matrix proteins and accumulate vesicles containing peroxisomal matrix and membrane proteins.</title>
        <authorList>
            <person name="Brown T.W."/>
            <person name="Titorenko V.I."/>
            <person name="Rachubinski R.A."/>
        </authorList>
    </citation>
    <scope>NUCLEOTIDE SEQUENCE</scope>
</reference>
<keyword evidence="4 6" id="KW-0472">Membrane</keyword>
<name>Q9UV60_YARLL</name>
<feature type="region of interest" description="Disordered" evidence="5">
    <location>
        <begin position="1"/>
        <end position="33"/>
    </location>
</feature>
<dbReference type="VEuPathDB" id="FungiDB:YALI0_D27302g"/>
<dbReference type="PANTHER" id="PTHR31679:SF2">
    <property type="entry name" value="PEROXISOMAL MEMBRANE PROTEIN PEX30-RELATED"/>
    <property type="match status" value="1"/>
</dbReference>
<dbReference type="InterPro" id="IPR006614">
    <property type="entry name" value="Peroxin/Ferlin"/>
</dbReference>
<comment type="subcellular location">
    <subcellularLocation>
        <location evidence="1">Endomembrane system</location>
        <topology evidence="1">Multi-pass membrane protein</topology>
    </subcellularLocation>
</comment>
<proteinExistence type="predicted"/>
<dbReference type="GO" id="GO:0005778">
    <property type="term" value="C:peroxisomal membrane"/>
    <property type="evidence" value="ECO:0007669"/>
    <property type="project" value="UniProtKB-ARBA"/>
</dbReference>
<evidence type="ECO:0000256" key="1">
    <source>
        <dbReference type="ARBA" id="ARBA00004127"/>
    </source>
</evidence>
<evidence type="ECO:0000259" key="8">
    <source>
        <dbReference type="SMART" id="SM00694"/>
    </source>
</evidence>
<sequence>MSDKEKKKSSATHAAFPPSTASQPQSMSPLLSSTPPTVTKALAQAYPYILASDKVLGLLTWTEDDQWQSFLLVAVYVTVVMYYEYLVIYCGHILAVGFIWAFVYIRQSVERRQTSEPSLDAIVHTLTNVTTKANLLLLPITSLSLTPRDVTRLAFTTLFLSPLYMFGAYFFLGPRKFLLTTGVFFLTYHSMAARVTRAVIWKSKAIRLVTFYLTGLDFSNTKRNLGAFGFTQSPLSVQSKDGKPVRFTYVLYENQRRWLGIGWTANLLAYERTPWTDEFLNEVTPPSEFKLPDTEGTGMKWQWVDPTWRLDCTNDGALVIIGNKALSTPDPSPSEGWIYYDNTWKRPTADDSFSKYTRRRRWVRTAELITVTKPTDVVVTVEEDGVTDAAGDVEIITTETEEKVRRRKGIRFEEDSKR</sequence>
<dbReference type="Pfam" id="PF06398">
    <property type="entry name" value="Pex24p"/>
    <property type="match status" value="1"/>
</dbReference>
<gene>
    <name evidence="9" type="primary">PEX23</name>
</gene>
<dbReference type="GO" id="GO:0007031">
    <property type="term" value="P:peroxisome organization"/>
    <property type="evidence" value="ECO:0007669"/>
    <property type="project" value="TreeGrafter"/>
</dbReference>
<feature type="domain" description="Peroxin/Ferlin" evidence="7">
    <location>
        <begin position="244"/>
        <end position="311"/>
    </location>
</feature>
<keyword evidence="3 6" id="KW-1133">Transmembrane helix</keyword>
<dbReference type="SMART" id="SM00694">
    <property type="entry name" value="DysFC"/>
    <property type="match status" value="1"/>
</dbReference>
<dbReference type="GO" id="GO:0012505">
    <property type="term" value="C:endomembrane system"/>
    <property type="evidence" value="ECO:0007669"/>
    <property type="project" value="UniProtKB-SubCell"/>
</dbReference>
<feature type="domain" description="Peroxin/Ferlin" evidence="8">
    <location>
        <begin position="336"/>
        <end position="369"/>
    </location>
</feature>
<dbReference type="InterPro" id="IPR052646">
    <property type="entry name" value="Peroxisomal_PEX28-32"/>
</dbReference>
<feature type="transmembrane region" description="Helical" evidence="6">
    <location>
        <begin position="153"/>
        <end position="171"/>
    </location>
</feature>
<evidence type="ECO:0000256" key="3">
    <source>
        <dbReference type="ARBA" id="ARBA00022989"/>
    </source>
</evidence>
<feature type="compositionally biased region" description="Low complexity" evidence="5">
    <location>
        <begin position="22"/>
        <end position="33"/>
    </location>
</feature>
<keyword evidence="2 6" id="KW-0812">Transmembrane</keyword>
<evidence type="ECO:0000259" key="7">
    <source>
        <dbReference type="SMART" id="SM00693"/>
    </source>
</evidence>
<dbReference type="AlphaFoldDB" id="Q9UV60"/>
<dbReference type="InterPro" id="IPR010482">
    <property type="entry name" value="TECPR1-like_DysF"/>
</dbReference>